<keyword evidence="5 6" id="KW-0560">Oxidoreductase</keyword>
<dbReference type="GO" id="GO:0046168">
    <property type="term" value="P:glycerol-3-phosphate catabolic process"/>
    <property type="evidence" value="ECO:0007669"/>
    <property type="project" value="TreeGrafter"/>
</dbReference>
<evidence type="ECO:0000313" key="9">
    <source>
        <dbReference type="EMBL" id="MCL1105062.1"/>
    </source>
</evidence>
<dbReference type="Gene3D" id="3.50.50.60">
    <property type="entry name" value="FAD/NAD(P)-binding domain"/>
    <property type="match status" value="1"/>
</dbReference>
<dbReference type="PANTHER" id="PTHR11985">
    <property type="entry name" value="GLYCEROL-3-PHOSPHATE DEHYDROGENASE"/>
    <property type="match status" value="1"/>
</dbReference>
<dbReference type="InterPro" id="IPR036188">
    <property type="entry name" value="FAD/NAD-bd_sf"/>
</dbReference>
<evidence type="ECO:0000259" key="7">
    <source>
        <dbReference type="Pfam" id="PF01266"/>
    </source>
</evidence>
<dbReference type="GO" id="GO:0009331">
    <property type="term" value="C:glycerol-3-phosphate dehydrogenase (FAD) complex"/>
    <property type="evidence" value="ECO:0007669"/>
    <property type="project" value="UniProtKB-UniRule"/>
</dbReference>
<dbReference type="InterPro" id="IPR031656">
    <property type="entry name" value="DAO_C"/>
</dbReference>
<evidence type="ECO:0000259" key="8">
    <source>
        <dbReference type="Pfam" id="PF16901"/>
    </source>
</evidence>
<evidence type="ECO:0000256" key="2">
    <source>
        <dbReference type="ARBA" id="ARBA00007330"/>
    </source>
</evidence>
<evidence type="ECO:0000313" key="10">
    <source>
        <dbReference type="Proteomes" id="UP001139408"/>
    </source>
</evidence>
<organism evidence="9 10">
    <name type="scientific">Shewanella algicola</name>
    <dbReference type="NCBI Taxonomy" id="640633"/>
    <lineage>
        <taxon>Bacteria</taxon>
        <taxon>Pseudomonadati</taxon>
        <taxon>Pseudomonadota</taxon>
        <taxon>Gammaproteobacteria</taxon>
        <taxon>Alteromonadales</taxon>
        <taxon>Shewanellaceae</taxon>
        <taxon>Shewanella</taxon>
    </lineage>
</organism>
<accession>A0A9X1Z7R2</accession>
<dbReference type="RefSeq" id="WP_188924650.1">
    <property type="nucleotide sequence ID" value="NZ_BMQI01000013.1"/>
</dbReference>
<dbReference type="Pfam" id="PF01266">
    <property type="entry name" value="DAO"/>
    <property type="match status" value="1"/>
</dbReference>
<feature type="domain" description="FAD dependent oxidoreductase" evidence="7">
    <location>
        <begin position="9"/>
        <end position="363"/>
    </location>
</feature>
<sequence>MEADIEIVDVVVIGGGINGVGIAADSVGRGLSVLLCEQNDLASATSSNSSKLIHGGLRYLEHYEFRLVKEALAEREVLLKKAPHLITPLTFRLPHQAHLRPSWMIRLGLFLYDNLASRATLSGSRKIAFSADSPLKPSFIQGFEYSDAWVDDSRLVVLNALAAKELGAQICTQTRCINAERQGEFWRLSLQNLAEQSVRDVLAKTVVNASGPWVSSLFSHVIKQPSPQKIRLVKGSHIVVPKIHQQPHAYILQNEDQRIVFVIPFEDDFSLIGTTDVDFVGNPKDVRIDQQEIDYLVNITNHYFKTTISEQDIVHTFSGVRPLMDDESESAQSVTRDYTFIVDAPKGKAALLSVFGGKITTYRKLAEAAVNRLKPFHPKMGNPWTAQQVLPGGDFSHLAELTRIYQQQYQWLAPKYISRLLRTYGARTQYILNDANSAEALGIDFGHGLYQAEVDYVMANEWACTSQDVLWRRTKLGLHFSAEQQQQLSNYMQATQANVVEASQQAG</sequence>
<evidence type="ECO:0000256" key="4">
    <source>
        <dbReference type="ARBA" id="ARBA00022827"/>
    </source>
</evidence>
<reference evidence="9" key="1">
    <citation type="submission" date="2022-01" db="EMBL/GenBank/DDBJ databases">
        <title>Whole genome-based taxonomy of the Shewanellaceae.</title>
        <authorList>
            <person name="Martin-Rodriguez A.J."/>
        </authorList>
    </citation>
    <scope>NUCLEOTIDE SEQUENCE</scope>
    <source>
        <strain evidence="9">DSM 23803</strain>
    </source>
</reference>
<dbReference type="NCBIfam" id="NF009906">
    <property type="entry name" value="PRK13369.1"/>
    <property type="match status" value="1"/>
</dbReference>
<dbReference type="EC" id="1.1.5.3" evidence="6"/>
<comment type="catalytic activity">
    <reaction evidence="6">
        <text>a quinone + sn-glycerol 3-phosphate = dihydroxyacetone phosphate + a quinol</text>
        <dbReference type="Rhea" id="RHEA:18977"/>
        <dbReference type="ChEBI" id="CHEBI:24646"/>
        <dbReference type="ChEBI" id="CHEBI:57597"/>
        <dbReference type="ChEBI" id="CHEBI:57642"/>
        <dbReference type="ChEBI" id="CHEBI:132124"/>
        <dbReference type="EC" id="1.1.5.3"/>
    </reaction>
</comment>
<evidence type="ECO:0000256" key="6">
    <source>
        <dbReference type="RuleBase" id="RU361217"/>
    </source>
</evidence>
<dbReference type="Gene3D" id="6.10.250.1890">
    <property type="match status" value="1"/>
</dbReference>
<dbReference type="EMBL" id="JAKILJ010000013">
    <property type="protein sequence ID" value="MCL1105062.1"/>
    <property type="molecule type" value="Genomic_DNA"/>
</dbReference>
<dbReference type="Proteomes" id="UP001139408">
    <property type="component" value="Unassembled WGS sequence"/>
</dbReference>
<keyword evidence="3 6" id="KW-0285">Flavoprotein</keyword>
<dbReference type="SUPFAM" id="SSF51905">
    <property type="entry name" value="FAD/NAD(P)-binding domain"/>
    <property type="match status" value="1"/>
</dbReference>
<dbReference type="Gene3D" id="1.10.8.870">
    <property type="entry name" value="Alpha-glycerophosphate oxidase, cap domain"/>
    <property type="match status" value="1"/>
</dbReference>
<dbReference type="InterPro" id="IPR038299">
    <property type="entry name" value="DAO_C_sf"/>
</dbReference>
<evidence type="ECO:0000256" key="1">
    <source>
        <dbReference type="ARBA" id="ARBA00001974"/>
    </source>
</evidence>
<dbReference type="Pfam" id="PF16901">
    <property type="entry name" value="DAO_C"/>
    <property type="match status" value="1"/>
</dbReference>
<keyword evidence="10" id="KW-1185">Reference proteome</keyword>
<dbReference type="Gene3D" id="3.30.9.10">
    <property type="entry name" value="D-Amino Acid Oxidase, subunit A, domain 2"/>
    <property type="match status" value="1"/>
</dbReference>
<dbReference type="PROSITE" id="PS00977">
    <property type="entry name" value="FAD_G3PDH_1"/>
    <property type="match status" value="1"/>
</dbReference>
<dbReference type="PROSITE" id="PS00978">
    <property type="entry name" value="FAD_G3PDH_2"/>
    <property type="match status" value="1"/>
</dbReference>
<name>A0A9X1Z7R2_9GAMM</name>
<proteinExistence type="inferred from homology"/>
<comment type="cofactor">
    <cofactor evidence="1 6">
        <name>FAD</name>
        <dbReference type="ChEBI" id="CHEBI:57692"/>
    </cofactor>
</comment>
<dbReference type="PRINTS" id="PR01001">
    <property type="entry name" value="FADG3PDH"/>
</dbReference>
<dbReference type="InterPro" id="IPR000447">
    <property type="entry name" value="G3P_DH_FAD-dep"/>
</dbReference>
<dbReference type="GO" id="GO:0004368">
    <property type="term" value="F:glycerol-3-phosphate dehydrogenase (quinone) activity"/>
    <property type="evidence" value="ECO:0007669"/>
    <property type="project" value="UniProtKB-EC"/>
</dbReference>
<comment type="caution">
    <text evidence="9">The sequence shown here is derived from an EMBL/GenBank/DDBJ whole genome shotgun (WGS) entry which is preliminary data.</text>
</comment>
<comment type="similarity">
    <text evidence="2 6">Belongs to the FAD-dependent glycerol-3-phosphate dehydrogenase family.</text>
</comment>
<protein>
    <recommendedName>
        <fullName evidence="6">Glycerol-3-phosphate dehydrogenase</fullName>
        <ecNumber evidence="6">1.1.5.3</ecNumber>
    </recommendedName>
</protein>
<evidence type="ECO:0000256" key="3">
    <source>
        <dbReference type="ARBA" id="ARBA00022630"/>
    </source>
</evidence>
<dbReference type="SUPFAM" id="SSF54373">
    <property type="entry name" value="FAD-linked reductases, C-terminal domain"/>
    <property type="match status" value="1"/>
</dbReference>
<dbReference type="AlphaFoldDB" id="A0A9X1Z7R2"/>
<dbReference type="NCBIfam" id="NF008899">
    <property type="entry name" value="PRK12266.1"/>
    <property type="match status" value="1"/>
</dbReference>
<dbReference type="InterPro" id="IPR006076">
    <property type="entry name" value="FAD-dep_OxRdtase"/>
</dbReference>
<dbReference type="PANTHER" id="PTHR11985:SF15">
    <property type="entry name" value="GLYCEROL-3-PHOSPHATE DEHYDROGENASE, MITOCHONDRIAL"/>
    <property type="match status" value="1"/>
</dbReference>
<evidence type="ECO:0000256" key="5">
    <source>
        <dbReference type="ARBA" id="ARBA00023002"/>
    </source>
</evidence>
<feature type="domain" description="Alpha-glycerophosphate oxidase C-terminal" evidence="8">
    <location>
        <begin position="385"/>
        <end position="482"/>
    </location>
</feature>
<gene>
    <name evidence="9" type="primary">glpD</name>
    <name evidence="9" type="ORF">L2749_07285</name>
</gene>
<keyword evidence="4" id="KW-0274">FAD</keyword>